<name>A0A6G8F335_9PROT</name>
<dbReference type="Gene3D" id="3.40.50.1390">
    <property type="entry name" value="Resolvase, N-terminal catalytic domain"/>
    <property type="match status" value="1"/>
</dbReference>
<evidence type="ECO:0000259" key="1">
    <source>
        <dbReference type="Pfam" id="PF00239"/>
    </source>
</evidence>
<proteinExistence type="predicted"/>
<dbReference type="GO" id="GO:0000150">
    <property type="term" value="F:DNA strand exchange activity"/>
    <property type="evidence" value="ECO:0007669"/>
    <property type="project" value="InterPro"/>
</dbReference>
<dbReference type="SUPFAM" id="SSF53041">
    <property type="entry name" value="Resolvase-like"/>
    <property type="match status" value="1"/>
</dbReference>
<evidence type="ECO:0000313" key="2">
    <source>
        <dbReference type="EMBL" id="QIM10481.1"/>
    </source>
</evidence>
<protein>
    <recommendedName>
        <fullName evidence="1">Resolvase/invertase-type recombinase catalytic domain-containing protein</fullName>
    </recommendedName>
</protein>
<dbReference type="Pfam" id="PF00239">
    <property type="entry name" value="Resolvase"/>
    <property type="match status" value="1"/>
</dbReference>
<dbReference type="AlphaFoldDB" id="A0A6G8F335"/>
<gene>
    <name evidence="2" type="ORF">PlAlph_3730</name>
</gene>
<dbReference type="InterPro" id="IPR006119">
    <property type="entry name" value="Resolv_N"/>
</dbReference>
<dbReference type="GO" id="GO:0003677">
    <property type="term" value="F:DNA binding"/>
    <property type="evidence" value="ECO:0007669"/>
    <property type="project" value="InterPro"/>
</dbReference>
<feature type="domain" description="Resolvase/invertase-type recombinase catalytic" evidence="1">
    <location>
        <begin position="21"/>
        <end position="106"/>
    </location>
</feature>
<sequence>MTYAIYTRSQPADAGCKADRKQYRRCLDFAARYRLGKSLPHYSDTLALSANGETNGLQNLFEDIRFGQIDGVIIEDTTFFGENSIRLMQIIDFFATHQTRIQVVRETVPCPKK</sequence>
<organism evidence="2">
    <name type="scientific">uncultured Alphaproteobacteria bacterium</name>
    <dbReference type="NCBI Taxonomy" id="91750"/>
    <lineage>
        <taxon>Bacteria</taxon>
        <taxon>Pseudomonadati</taxon>
        <taxon>Pseudomonadota</taxon>
        <taxon>Alphaproteobacteria</taxon>
        <taxon>environmental samples</taxon>
    </lineage>
</organism>
<reference evidence="2" key="1">
    <citation type="journal article" date="2020" name="J. ISSAAS">
        <title>Lactobacilli and other gastrointestinal microbiota of Peromyscus leucopus, reservoir host for agents of Lyme disease and other zoonoses in North America.</title>
        <authorList>
            <person name="Milovic A."/>
            <person name="Bassam K."/>
            <person name="Shao H."/>
            <person name="Chatzistamou I."/>
            <person name="Tufts D.M."/>
            <person name="Diuk-Wasser M."/>
            <person name="Barbour A.G."/>
        </authorList>
    </citation>
    <scope>NUCLEOTIDE SEQUENCE</scope>
    <source>
        <strain evidence="2">LL90</strain>
    </source>
</reference>
<dbReference type="InterPro" id="IPR036162">
    <property type="entry name" value="Resolvase-like_N_sf"/>
</dbReference>
<dbReference type="EMBL" id="MN990730">
    <property type="protein sequence ID" value="QIM10481.1"/>
    <property type="molecule type" value="Genomic_DNA"/>
</dbReference>
<accession>A0A6G8F335</accession>